<evidence type="ECO:0000256" key="1">
    <source>
        <dbReference type="ARBA" id="ARBA00001096"/>
    </source>
</evidence>
<dbReference type="PANTHER" id="PTHR11122:SF13">
    <property type="entry name" value="GLUCOSE-6-PHOSPHATE 1-EPIMERASE"/>
    <property type="match status" value="1"/>
</dbReference>
<organism evidence="6 7">
    <name type="scientific">Vibrio xiamenensis</name>
    <dbReference type="NCBI Taxonomy" id="861298"/>
    <lineage>
        <taxon>Bacteria</taxon>
        <taxon>Pseudomonadati</taxon>
        <taxon>Pseudomonadota</taxon>
        <taxon>Gammaproteobacteria</taxon>
        <taxon>Vibrionales</taxon>
        <taxon>Vibrionaceae</taxon>
        <taxon>Vibrio</taxon>
    </lineage>
</organism>
<dbReference type="SUPFAM" id="SSF74650">
    <property type="entry name" value="Galactose mutarotase-like"/>
    <property type="match status" value="1"/>
</dbReference>
<dbReference type="EC" id="5.1.3.15" evidence="4"/>
<dbReference type="InterPro" id="IPR025532">
    <property type="entry name" value="G6P_1-epimerase"/>
</dbReference>
<name>A0A1G8EK78_9VIBR</name>
<proteinExistence type="inferred from homology"/>
<dbReference type="Pfam" id="PF01263">
    <property type="entry name" value="Aldose_epim"/>
    <property type="match status" value="1"/>
</dbReference>
<keyword evidence="7" id="KW-1185">Reference proteome</keyword>
<dbReference type="InterPro" id="IPR011013">
    <property type="entry name" value="Gal_mutarotase_sf_dom"/>
</dbReference>
<keyword evidence="3 4" id="KW-0413">Isomerase</keyword>
<dbReference type="Proteomes" id="UP000198854">
    <property type="component" value="Unassembled WGS sequence"/>
</dbReference>
<dbReference type="GO" id="GO:0030246">
    <property type="term" value="F:carbohydrate binding"/>
    <property type="evidence" value="ECO:0007669"/>
    <property type="project" value="UniProtKB-UniRule"/>
</dbReference>
<evidence type="ECO:0000313" key="7">
    <source>
        <dbReference type="Proteomes" id="UP000198854"/>
    </source>
</evidence>
<dbReference type="InterPro" id="IPR014718">
    <property type="entry name" value="GH-type_carb-bd"/>
</dbReference>
<sequence>MDLYSLPAVTALSDCVTIVEHQALKIVRIISPKARAAIALHGAHLLSYQPQKQSEMIWMSEAAIFDGKAALRGGVPICWPWFGGLAAPSHGFARTSEWQLVEHRENENGVIVCLGLKDSEATRAIWPHAFALRLWVEIGDELKMTLEMENTDTTPWQFSAALHTYLNIADIHTTSVTGIGPSYIDKLQSNQVCQGGETLTLTAGIDRIYTQPEAVIHVEDHNHQRTLQISNQGHNSAVLWNPWANGAAAMSDMTDDGYQTMLCVESTVFSPSLQEGQTLAPGEKHQLVTCIAHS</sequence>
<evidence type="ECO:0000256" key="5">
    <source>
        <dbReference type="PIRSR" id="PIRSR016020-1"/>
    </source>
</evidence>
<feature type="active site" evidence="5">
    <location>
        <position position="163"/>
    </location>
</feature>
<evidence type="ECO:0000256" key="3">
    <source>
        <dbReference type="ARBA" id="ARBA00023235"/>
    </source>
</evidence>
<gene>
    <name evidence="6" type="ORF">SAMN04488136_12518</name>
</gene>
<dbReference type="AlphaFoldDB" id="A0A1G8EK78"/>
<dbReference type="InterPro" id="IPR008183">
    <property type="entry name" value="Aldose_1/G6P_1-epimerase"/>
</dbReference>
<reference evidence="7" key="1">
    <citation type="submission" date="2016-10" db="EMBL/GenBank/DDBJ databases">
        <authorList>
            <person name="Varghese N."/>
            <person name="Submissions S."/>
        </authorList>
    </citation>
    <scope>NUCLEOTIDE SEQUENCE [LARGE SCALE GENOMIC DNA]</scope>
    <source>
        <strain evidence="7">CGMCC 1.10228</strain>
    </source>
</reference>
<comment type="catalytic activity">
    <reaction evidence="1">
        <text>alpha-D-glucose 6-phosphate = beta-D-glucose 6-phosphate</text>
        <dbReference type="Rhea" id="RHEA:16249"/>
        <dbReference type="ChEBI" id="CHEBI:58225"/>
        <dbReference type="ChEBI" id="CHEBI:58247"/>
        <dbReference type="EC" id="5.1.3.15"/>
    </reaction>
</comment>
<evidence type="ECO:0000313" key="6">
    <source>
        <dbReference type="EMBL" id="SDH70236.1"/>
    </source>
</evidence>
<dbReference type="PIRSF" id="PIRSF016020">
    <property type="entry name" value="PHexose_mutarotase"/>
    <property type="match status" value="1"/>
</dbReference>
<dbReference type="CDD" id="cd09020">
    <property type="entry name" value="D-hex-6-P-epi_like"/>
    <property type="match status" value="1"/>
</dbReference>
<accession>A0A1G8EK78</accession>
<dbReference type="OrthoDB" id="9790727at2"/>
<dbReference type="EMBL" id="FNDD01000025">
    <property type="protein sequence ID" value="SDH70236.1"/>
    <property type="molecule type" value="Genomic_DNA"/>
</dbReference>
<evidence type="ECO:0000256" key="2">
    <source>
        <dbReference type="ARBA" id="ARBA00005866"/>
    </source>
</evidence>
<protein>
    <recommendedName>
        <fullName evidence="4">Putative glucose-6-phosphate 1-epimerase</fullName>
        <ecNumber evidence="4">5.1.3.15</ecNumber>
    </recommendedName>
</protein>
<dbReference type="GO" id="GO:0005975">
    <property type="term" value="P:carbohydrate metabolic process"/>
    <property type="evidence" value="ECO:0007669"/>
    <property type="project" value="InterPro"/>
</dbReference>
<comment type="similarity">
    <text evidence="2 4">Belongs to the glucose-6-phosphate 1-epimerase family.</text>
</comment>
<dbReference type="Gene3D" id="2.70.98.10">
    <property type="match status" value="1"/>
</dbReference>
<dbReference type="STRING" id="861298.SAMN04488136_12518"/>
<feature type="active site" evidence="5">
    <location>
        <position position="265"/>
    </location>
</feature>
<dbReference type="PANTHER" id="PTHR11122">
    <property type="entry name" value="APOSPORY-ASSOCIATED PROTEIN C-RELATED"/>
    <property type="match status" value="1"/>
</dbReference>
<dbReference type="RefSeq" id="WP_093277056.1">
    <property type="nucleotide sequence ID" value="NZ_FNDD01000025.1"/>
</dbReference>
<evidence type="ECO:0000256" key="4">
    <source>
        <dbReference type="PIRNR" id="PIRNR016020"/>
    </source>
</evidence>
<dbReference type="GO" id="GO:0047938">
    <property type="term" value="F:glucose-6-phosphate 1-epimerase activity"/>
    <property type="evidence" value="ECO:0007669"/>
    <property type="project" value="UniProtKB-UniRule"/>
</dbReference>